<evidence type="ECO:0000256" key="1">
    <source>
        <dbReference type="SAM" id="Phobius"/>
    </source>
</evidence>
<gene>
    <name evidence="2" type="ORF">G3RUM_00283</name>
</gene>
<proteinExistence type="predicted"/>
<feature type="transmembrane region" description="Helical" evidence="1">
    <location>
        <begin position="12"/>
        <end position="34"/>
    </location>
</feature>
<name>A0ABY0FMC5_9BACT</name>
<accession>A0ABY0FMC5</accession>
<evidence type="ECO:0000313" key="2">
    <source>
        <dbReference type="EMBL" id="RYC75002.1"/>
    </source>
</evidence>
<sequence length="185" mass="21424">MESTDKEFRKANPVTFIIILVEALLIAIAINMAVNLLNSSGDQDSSVRYNVEISNFRQEISSIDRNGLKDINFSVYDAVWLNNQDGAKIPEIIHANIRDGSVKKEIFKKDEIYQVHFVLDIPELEQTYQVQHLYSTTKSYNGNLPIKYRTMVYCPEESQIIYPEQNCNDRYASQAEEIIKNFEFE</sequence>
<evidence type="ECO:0008006" key="4">
    <source>
        <dbReference type="Google" id="ProtNLM"/>
    </source>
</evidence>
<keyword evidence="1" id="KW-0472">Membrane</keyword>
<reference evidence="2 3" key="1">
    <citation type="journal article" date="2018" name="bioRxiv">
        <title>Evidence of independent acquisition and adaption of ultra-small bacteria to human hosts across the highly diverse yet reduced genomes of the phylum Saccharibacteria.</title>
        <authorList>
            <person name="McLean J.S."/>
            <person name="Bor B."/>
            <person name="To T.T."/>
            <person name="Liu Q."/>
            <person name="Kearns K.A."/>
            <person name="Solden L.M."/>
            <person name="Wrighton K.C."/>
            <person name="He X."/>
            <person name="Shi W."/>
        </authorList>
    </citation>
    <scope>NUCLEOTIDE SEQUENCE [LARGE SCALE GENOMIC DNA]</scope>
    <source>
        <strain evidence="2 3">TM7_G3_2_Rum_HOT_351B</strain>
    </source>
</reference>
<dbReference type="RefSeq" id="WP_129734661.1">
    <property type="nucleotide sequence ID" value="NZ_PRLM01000002.1"/>
</dbReference>
<dbReference type="Proteomes" id="UP001191019">
    <property type="component" value="Unassembled WGS sequence"/>
</dbReference>
<comment type="caution">
    <text evidence="2">The sequence shown here is derived from an EMBL/GenBank/DDBJ whole genome shotgun (WGS) entry which is preliminary data.</text>
</comment>
<dbReference type="EMBL" id="PRLM01000002">
    <property type="protein sequence ID" value="RYC75002.1"/>
    <property type="molecule type" value="Genomic_DNA"/>
</dbReference>
<keyword evidence="1" id="KW-1133">Transmembrane helix</keyword>
<protein>
    <recommendedName>
        <fullName evidence="4">Type II secretion system protein</fullName>
    </recommendedName>
</protein>
<organism evidence="2 3">
    <name type="scientific">Candidatus Nanosyncoccus alces</name>
    <dbReference type="NCBI Taxonomy" id="2171997"/>
    <lineage>
        <taxon>Bacteria</taxon>
        <taxon>Candidatus Saccharimonadota</taxon>
        <taxon>Candidatus Nanosyncoccalia</taxon>
        <taxon>Candidatus Nanosyncoccales</taxon>
        <taxon>Candidatus Nanosyncoccaceae</taxon>
        <taxon>Candidatus Nanosyncoccus</taxon>
    </lineage>
</organism>
<keyword evidence="3" id="KW-1185">Reference proteome</keyword>
<evidence type="ECO:0000313" key="3">
    <source>
        <dbReference type="Proteomes" id="UP001191019"/>
    </source>
</evidence>
<keyword evidence="1" id="KW-0812">Transmembrane</keyword>
<reference evidence="2 3" key="2">
    <citation type="journal article" date="2020" name="Cell Rep.">
        <title>Acquisition and Adaptation of Ultra-small Parasitic Reduced Genome Bacteria to Mammalian Hosts.</title>
        <authorList>
            <person name="McLean J.S."/>
            <person name="Bor B."/>
            <person name="Kerns K.A."/>
            <person name="Liu Q."/>
            <person name="To T.T."/>
            <person name="Solden L."/>
            <person name="Hendrickson E.L."/>
            <person name="Wrighton K."/>
            <person name="Shi W."/>
            <person name="He X."/>
        </authorList>
    </citation>
    <scope>NUCLEOTIDE SEQUENCE [LARGE SCALE GENOMIC DNA]</scope>
    <source>
        <strain evidence="2 3">TM7_G3_2_Rum_HOT_351B</strain>
    </source>
</reference>